<dbReference type="GO" id="GO:0016624">
    <property type="term" value="F:oxidoreductase activity, acting on the aldehyde or oxo group of donors, disulfide as acceptor"/>
    <property type="evidence" value="ECO:0007669"/>
    <property type="project" value="InterPro"/>
</dbReference>
<sequence>HPEERIHCYRVLDDSGQPVSSNYVQIDKDIALKMYKDMVTLQTMDAIFYEAQRQGRISFYVTAIGEEAINIGSAALHSAWAILSFLRF</sequence>
<evidence type="ECO:0000313" key="3">
    <source>
        <dbReference type="EMBL" id="GFQ06433.1"/>
    </source>
</evidence>
<dbReference type="Proteomes" id="UP000653305">
    <property type="component" value="Unassembled WGS sequence"/>
</dbReference>
<dbReference type="AlphaFoldDB" id="A0A830D710"/>
<dbReference type="InterPro" id="IPR029061">
    <property type="entry name" value="THDP-binding"/>
</dbReference>
<dbReference type="InterPro" id="IPR050771">
    <property type="entry name" value="Alpha-ketoacid_DH_E1_comp"/>
</dbReference>
<feature type="non-terminal residue" evidence="3">
    <location>
        <position position="1"/>
    </location>
</feature>
<name>A0A830D710_9LAMI</name>
<reference evidence="3" key="1">
    <citation type="submission" date="2020-07" db="EMBL/GenBank/DDBJ databases">
        <title>Ethylene signaling mediates host invasion by parasitic plants.</title>
        <authorList>
            <person name="Yoshida S."/>
        </authorList>
    </citation>
    <scope>NUCLEOTIDE SEQUENCE</scope>
    <source>
        <strain evidence="3">Okayama</strain>
    </source>
</reference>
<feature type="domain" description="Dehydrogenase E1 component" evidence="2">
    <location>
        <begin position="36"/>
        <end position="76"/>
    </location>
</feature>
<proteinExistence type="predicted"/>
<dbReference type="SUPFAM" id="SSF52518">
    <property type="entry name" value="Thiamin diphosphate-binding fold (THDP-binding)"/>
    <property type="match status" value="1"/>
</dbReference>
<keyword evidence="1" id="KW-0560">Oxidoreductase</keyword>
<dbReference type="PANTHER" id="PTHR43380">
    <property type="entry name" value="2-OXOISOVALERATE DEHYDROGENASE SUBUNIT ALPHA, MITOCHONDRIAL"/>
    <property type="match status" value="1"/>
</dbReference>
<dbReference type="PANTHER" id="PTHR43380:SF11">
    <property type="entry name" value="2-OXOISOVALERATE DEHYDROGENASE SUBUNIT ALPHA 2, MITOCHONDRIAL"/>
    <property type="match status" value="1"/>
</dbReference>
<organism evidence="3 4">
    <name type="scientific">Phtheirospermum japonicum</name>
    <dbReference type="NCBI Taxonomy" id="374723"/>
    <lineage>
        <taxon>Eukaryota</taxon>
        <taxon>Viridiplantae</taxon>
        <taxon>Streptophyta</taxon>
        <taxon>Embryophyta</taxon>
        <taxon>Tracheophyta</taxon>
        <taxon>Spermatophyta</taxon>
        <taxon>Magnoliopsida</taxon>
        <taxon>eudicotyledons</taxon>
        <taxon>Gunneridae</taxon>
        <taxon>Pentapetalae</taxon>
        <taxon>asterids</taxon>
        <taxon>lamiids</taxon>
        <taxon>Lamiales</taxon>
        <taxon>Orobanchaceae</taxon>
        <taxon>Orobanchaceae incertae sedis</taxon>
        <taxon>Phtheirospermum</taxon>
    </lineage>
</organism>
<evidence type="ECO:0000259" key="2">
    <source>
        <dbReference type="Pfam" id="PF00676"/>
    </source>
</evidence>
<accession>A0A830D710</accession>
<dbReference type="InterPro" id="IPR001017">
    <property type="entry name" value="DH_E1"/>
</dbReference>
<evidence type="ECO:0000256" key="1">
    <source>
        <dbReference type="ARBA" id="ARBA00023002"/>
    </source>
</evidence>
<dbReference type="EMBL" id="BMAC01001234">
    <property type="protein sequence ID" value="GFQ06433.1"/>
    <property type="molecule type" value="Genomic_DNA"/>
</dbReference>
<gene>
    <name evidence="3" type="ORF">PHJA_002787300</name>
</gene>
<dbReference type="GO" id="GO:0009083">
    <property type="term" value="P:branched-chain amino acid catabolic process"/>
    <property type="evidence" value="ECO:0007669"/>
    <property type="project" value="TreeGrafter"/>
</dbReference>
<evidence type="ECO:0000313" key="4">
    <source>
        <dbReference type="Proteomes" id="UP000653305"/>
    </source>
</evidence>
<keyword evidence="4" id="KW-1185">Reference proteome</keyword>
<comment type="caution">
    <text evidence="3">The sequence shown here is derived from an EMBL/GenBank/DDBJ whole genome shotgun (WGS) entry which is preliminary data.</text>
</comment>
<dbReference type="OrthoDB" id="3845at2759"/>
<protein>
    <submittedName>
        <fullName evidence="3">2-oxoisovalerate dehydrogenase subunit alpha 2 mitochondrial</fullName>
    </submittedName>
</protein>
<dbReference type="Pfam" id="PF00676">
    <property type="entry name" value="E1_dh"/>
    <property type="match status" value="1"/>
</dbReference>
<dbReference type="Gene3D" id="3.40.50.970">
    <property type="match status" value="1"/>
</dbReference>